<evidence type="ECO:0000259" key="12">
    <source>
        <dbReference type="PROSITE" id="PS50109"/>
    </source>
</evidence>
<evidence type="ECO:0000256" key="5">
    <source>
        <dbReference type="ARBA" id="ARBA00022679"/>
    </source>
</evidence>
<keyword evidence="6 11" id="KW-0812">Transmembrane</keyword>
<dbReference type="GO" id="GO:0005524">
    <property type="term" value="F:ATP binding"/>
    <property type="evidence" value="ECO:0007669"/>
    <property type="project" value="UniProtKB-KW"/>
</dbReference>
<evidence type="ECO:0000256" key="6">
    <source>
        <dbReference type="ARBA" id="ARBA00022692"/>
    </source>
</evidence>
<feature type="domain" description="Histidine kinase" evidence="12">
    <location>
        <begin position="257"/>
        <end position="467"/>
    </location>
</feature>
<comment type="caution">
    <text evidence="14">The sequence shown here is derived from an EMBL/GenBank/DDBJ whole genome shotgun (WGS) entry which is preliminary data.</text>
</comment>
<feature type="transmembrane region" description="Helical" evidence="11">
    <location>
        <begin position="178"/>
        <end position="201"/>
    </location>
</feature>
<dbReference type="Gene3D" id="3.30.565.10">
    <property type="entry name" value="Histidine kinase-like ATPase, C-terminal domain"/>
    <property type="match status" value="1"/>
</dbReference>
<dbReference type="InterPro" id="IPR050428">
    <property type="entry name" value="TCS_sensor_his_kinase"/>
</dbReference>
<evidence type="ECO:0000313" key="15">
    <source>
        <dbReference type="Proteomes" id="UP001148313"/>
    </source>
</evidence>
<accession>A0ABT4VVA7</accession>
<dbReference type="PROSITE" id="PS50109">
    <property type="entry name" value="HIS_KIN"/>
    <property type="match status" value="1"/>
</dbReference>
<feature type="transmembrane region" description="Helical" evidence="11">
    <location>
        <begin position="12"/>
        <end position="38"/>
    </location>
</feature>
<name>A0ABT4VVA7_9HYPH</name>
<dbReference type="Proteomes" id="UP001148313">
    <property type="component" value="Unassembled WGS sequence"/>
</dbReference>
<keyword evidence="10 11" id="KW-0472">Membrane</keyword>
<keyword evidence="7" id="KW-0418">Kinase</keyword>
<evidence type="ECO:0000256" key="1">
    <source>
        <dbReference type="ARBA" id="ARBA00000085"/>
    </source>
</evidence>
<evidence type="ECO:0000256" key="3">
    <source>
        <dbReference type="ARBA" id="ARBA00012438"/>
    </source>
</evidence>
<dbReference type="EC" id="2.7.13.3" evidence="3"/>
<gene>
    <name evidence="14" type="ORF">OOZ53_22420</name>
</gene>
<dbReference type="InterPro" id="IPR003660">
    <property type="entry name" value="HAMP_dom"/>
</dbReference>
<dbReference type="Pfam" id="PF02518">
    <property type="entry name" value="HATPase_c"/>
    <property type="match status" value="1"/>
</dbReference>
<organism evidence="14 15">
    <name type="scientific">Hoeflea poritis</name>
    <dbReference type="NCBI Taxonomy" id="2993659"/>
    <lineage>
        <taxon>Bacteria</taxon>
        <taxon>Pseudomonadati</taxon>
        <taxon>Pseudomonadota</taxon>
        <taxon>Alphaproteobacteria</taxon>
        <taxon>Hyphomicrobiales</taxon>
        <taxon>Rhizobiaceae</taxon>
        <taxon>Hoeflea</taxon>
    </lineage>
</organism>
<evidence type="ECO:0000256" key="11">
    <source>
        <dbReference type="SAM" id="Phobius"/>
    </source>
</evidence>
<evidence type="ECO:0000256" key="4">
    <source>
        <dbReference type="ARBA" id="ARBA00022553"/>
    </source>
</evidence>
<evidence type="ECO:0000256" key="8">
    <source>
        <dbReference type="ARBA" id="ARBA00022989"/>
    </source>
</evidence>
<dbReference type="InterPro" id="IPR003594">
    <property type="entry name" value="HATPase_dom"/>
</dbReference>
<reference evidence="14" key="1">
    <citation type="submission" date="2022-11" db="EMBL/GenBank/DDBJ databases">
        <title>Hoeflea poritis sp. nov., isolated from scleractinian coral Porites lutea.</title>
        <authorList>
            <person name="Zhang G."/>
            <person name="Wei Q."/>
            <person name="Cai L."/>
        </authorList>
    </citation>
    <scope>NUCLEOTIDE SEQUENCE</scope>
    <source>
        <strain evidence="14">E7-10</strain>
    </source>
</reference>
<dbReference type="InterPro" id="IPR036890">
    <property type="entry name" value="HATPase_C_sf"/>
</dbReference>
<dbReference type="PRINTS" id="PR00344">
    <property type="entry name" value="BCTRLSENSOR"/>
</dbReference>
<keyword evidence="14" id="KW-0067">ATP-binding</keyword>
<dbReference type="EMBL" id="JAPJZH010000019">
    <property type="protein sequence ID" value="MDA4848130.1"/>
    <property type="molecule type" value="Genomic_DNA"/>
</dbReference>
<dbReference type="SMART" id="SM00387">
    <property type="entry name" value="HATPase_c"/>
    <property type="match status" value="1"/>
</dbReference>
<protein>
    <recommendedName>
        <fullName evidence="3">histidine kinase</fullName>
        <ecNumber evidence="3">2.7.13.3</ecNumber>
    </recommendedName>
</protein>
<dbReference type="InterPro" id="IPR036097">
    <property type="entry name" value="HisK_dim/P_sf"/>
</dbReference>
<evidence type="ECO:0000256" key="9">
    <source>
        <dbReference type="ARBA" id="ARBA00023012"/>
    </source>
</evidence>
<dbReference type="Gene3D" id="1.10.287.130">
    <property type="match status" value="1"/>
</dbReference>
<sequence>MAAEKRQPRSLAARVLVIASAWAVIALFVIGILILTLYRNGTERGFRDLLRAQLYNVINSVSLDENGQLEGTPQLGDLRFSQPGSGWYWIVDIVGDRPPDKLASVSLGDRTLAIPGTDSAPFNERYERIYISQDSTGQEELVAETEVLLGDNGEIARFRVAGAMADLNADVSAFSRQLILFLVIFGVGSLLVNAIAILFGLRPLDRIRRSLEEIRAGKTESLEGSFPREIAPLTGEVNALIENNRRIIERARMQVGNLAHSLKTPIAVLLNESRSMEPDQARLVNEQATAMQNQVQHYLDRARIAAQQNSVLVRTDTQKTLQRLMRVMERLNPDTAFELMLPDDSPNLAMEQHDVEEILGNMLENASKWATGKVRVRIKATGEMTAAATSESRPMLAISVEDDGPGMEDDQLAEALKRGRRLDESKPGTGLGLSIIKEISEEYKGSVKLGRSDLGGLSVTVSLPVAVR</sequence>
<keyword evidence="5" id="KW-0808">Transferase</keyword>
<dbReference type="InterPro" id="IPR004358">
    <property type="entry name" value="Sig_transdc_His_kin-like_C"/>
</dbReference>
<feature type="domain" description="HAMP" evidence="13">
    <location>
        <begin position="198"/>
        <end position="249"/>
    </location>
</feature>
<dbReference type="RefSeq" id="WP_271091979.1">
    <property type="nucleotide sequence ID" value="NZ_JAPJZH010000019.1"/>
</dbReference>
<evidence type="ECO:0000256" key="10">
    <source>
        <dbReference type="ARBA" id="ARBA00023136"/>
    </source>
</evidence>
<dbReference type="SUPFAM" id="SSF55874">
    <property type="entry name" value="ATPase domain of HSP90 chaperone/DNA topoisomerase II/histidine kinase"/>
    <property type="match status" value="1"/>
</dbReference>
<keyword evidence="15" id="KW-1185">Reference proteome</keyword>
<evidence type="ECO:0000256" key="2">
    <source>
        <dbReference type="ARBA" id="ARBA00004370"/>
    </source>
</evidence>
<evidence type="ECO:0000259" key="13">
    <source>
        <dbReference type="PROSITE" id="PS50885"/>
    </source>
</evidence>
<dbReference type="PANTHER" id="PTHR45436">
    <property type="entry name" value="SENSOR HISTIDINE KINASE YKOH"/>
    <property type="match status" value="1"/>
</dbReference>
<dbReference type="PROSITE" id="PS50885">
    <property type="entry name" value="HAMP"/>
    <property type="match status" value="1"/>
</dbReference>
<evidence type="ECO:0000313" key="14">
    <source>
        <dbReference type="EMBL" id="MDA4848130.1"/>
    </source>
</evidence>
<keyword evidence="4" id="KW-0597">Phosphoprotein</keyword>
<dbReference type="PANTHER" id="PTHR45436:SF5">
    <property type="entry name" value="SENSOR HISTIDINE KINASE TRCS"/>
    <property type="match status" value="1"/>
</dbReference>
<keyword evidence="14" id="KW-0547">Nucleotide-binding</keyword>
<keyword evidence="8 11" id="KW-1133">Transmembrane helix</keyword>
<dbReference type="InterPro" id="IPR005467">
    <property type="entry name" value="His_kinase_dom"/>
</dbReference>
<keyword evidence="9" id="KW-0902">Two-component regulatory system</keyword>
<dbReference type="SUPFAM" id="SSF47384">
    <property type="entry name" value="Homodimeric domain of signal transducing histidine kinase"/>
    <property type="match status" value="1"/>
</dbReference>
<comment type="subcellular location">
    <subcellularLocation>
        <location evidence="2">Membrane</location>
    </subcellularLocation>
</comment>
<evidence type="ECO:0000256" key="7">
    <source>
        <dbReference type="ARBA" id="ARBA00022777"/>
    </source>
</evidence>
<comment type="catalytic activity">
    <reaction evidence="1">
        <text>ATP + protein L-histidine = ADP + protein N-phospho-L-histidine.</text>
        <dbReference type="EC" id="2.7.13.3"/>
    </reaction>
</comment>
<proteinExistence type="predicted"/>